<dbReference type="EMBL" id="JASNQZ010000014">
    <property type="protein sequence ID" value="KAL0948048.1"/>
    <property type="molecule type" value="Genomic_DNA"/>
</dbReference>
<dbReference type="Pfam" id="PF03211">
    <property type="entry name" value="Pectate_lyase"/>
    <property type="match status" value="1"/>
</dbReference>
<dbReference type="PANTHER" id="PTHR33407">
    <property type="entry name" value="PECTATE LYASE F-RELATED"/>
    <property type="match status" value="1"/>
</dbReference>
<dbReference type="PANTHER" id="PTHR33407:SF9">
    <property type="entry name" value="PECTATE LYASE F-RELATED"/>
    <property type="match status" value="1"/>
</dbReference>
<dbReference type="EC" id="4.2.2.2" evidence="10"/>
<keyword evidence="12" id="KW-1185">Reference proteome</keyword>
<evidence type="ECO:0000256" key="1">
    <source>
        <dbReference type="ARBA" id="ARBA00000695"/>
    </source>
</evidence>
<keyword evidence="8 10" id="KW-0456">Lyase</keyword>
<keyword evidence="6" id="KW-0732">Signal</keyword>
<comment type="function">
    <text evidence="9 10">Pectinolytic enzyme consist of four classes of enzymes: pectin lyase, polygalacturonase, pectin methylesterase and rhamnogalacturonase. Among pectinolytic enzymes, pectin lyase is the most important in depolymerization of pectin, since it cleaves internal glycosidic bonds of highly methylated pectins. Favors pectate, the anion, over pectin, the methyl ester.</text>
</comment>
<evidence type="ECO:0000256" key="9">
    <source>
        <dbReference type="ARBA" id="ARBA00025679"/>
    </source>
</evidence>
<evidence type="ECO:0000256" key="10">
    <source>
        <dbReference type="RuleBase" id="RU367009"/>
    </source>
</evidence>
<gene>
    <name evidence="11" type="ORF">HGRIS_010672</name>
</gene>
<dbReference type="Gene3D" id="2.160.20.10">
    <property type="entry name" value="Single-stranded right-handed beta-helix, Pectin lyase-like"/>
    <property type="match status" value="1"/>
</dbReference>
<dbReference type="Proteomes" id="UP001556367">
    <property type="component" value="Unassembled WGS sequence"/>
</dbReference>
<comment type="catalytic activity">
    <reaction evidence="1 10">
        <text>Eliminative cleavage of (1-&gt;4)-alpha-D-galacturonan to give oligosaccharides with 4-deoxy-alpha-D-galact-4-enuronosyl groups at their non-reducing ends.</text>
        <dbReference type="EC" id="4.2.2.2"/>
    </reaction>
</comment>
<comment type="similarity">
    <text evidence="4 10">Belongs to the polysaccharide lyase 3 family.</text>
</comment>
<name>A0ABR3IXM6_9AGAR</name>
<organism evidence="11 12">
    <name type="scientific">Hohenbuehelia grisea</name>
    <dbReference type="NCBI Taxonomy" id="104357"/>
    <lineage>
        <taxon>Eukaryota</taxon>
        <taxon>Fungi</taxon>
        <taxon>Dikarya</taxon>
        <taxon>Basidiomycota</taxon>
        <taxon>Agaricomycotina</taxon>
        <taxon>Agaricomycetes</taxon>
        <taxon>Agaricomycetidae</taxon>
        <taxon>Agaricales</taxon>
        <taxon>Pleurotineae</taxon>
        <taxon>Pleurotaceae</taxon>
        <taxon>Hohenbuehelia</taxon>
    </lineage>
</organism>
<comment type="cofactor">
    <cofactor evidence="2 10">
        <name>Ca(2+)</name>
        <dbReference type="ChEBI" id="CHEBI:29108"/>
    </cofactor>
</comment>
<keyword evidence="5 10" id="KW-0964">Secreted</keyword>
<evidence type="ECO:0000256" key="3">
    <source>
        <dbReference type="ARBA" id="ARBA00004613"/>
    </source>
</evidence>
<evidence type="ECO:0000313" key="12">
    <source>
        <dbReference type="Proteomes" id="UP001556367"/>
    </source>
</evidence>
<evidence type="ECO:0000256" key="2">
    <source>
        <dbReference type="ARBA" id="ARBA00001913"/>
    </source>
</evidence>
<protein>
    <recommendedName>
        <fullName evidence="10">Pectate lyase</fullName>
        <ecNumber evidence="10">4.2.2.2</ecNumber>
    </recommendedName>
</protein>
<comment type="subcellular location">
    <subcellularLocation>
        <location evidence="3 10">Secreted</location>
    </subcellularLocation>
</comment>
<dbReference type="InterPro" id="IPR011050">
    <property type="entry name" value="Pectin_lyase_fold/virulence"/>
</dbReference>
<reference evidence="12" key="1">
    <citation type="submission" date="2024-06" db="EMBL/GenBank/DDBJ databases">
        <title>Multi-omics analyses provide insights into the biosynthesis of the anticancer antibiotic pleurotin in Hohenbuehelia grisea.</title>
        <authorList>
            <person name="Weaver J.A."/>
            <person name="Alberti F."/>
        </authorList>
    </citation>
    <scope>NUCLEOTIDE SEQUENCE [LARGE SCALE GENOMIC DNA]</scope>
    <source>
        <strain evidence="12">T-177</strain>
    </source>
</reference>
<evidence type="ECO:0000256" key="5">
    <source>
        <dbReference type="ARBA" id="ARBA00022525"/>
    </source>
</evidence>
<keyword evidence="7 10" id="KW-0106">Calcium</keyword>
<evidence type="ECO:0000313" key="11">
    <source>
        <dbReference type="EMBL" id="KAL0948048.1"/>
    </source>
</evidence>
<accession>A0ABR3IXM6</accession>
<proteinExistence type="inferred from homology"/>
<evidence type="ECO:0000256" key="8">
    <source>
        <dbReference type="ARBA" id="ARBA00023239"/>
    </source>
</evidence>
<evidence type="ECO:0000256" key="6">
    <source>
        <dbReference type="ARBA" id="ARBA00022729"/>
    </source>
</evidence>
<dbReference type="InterPro" id="IPR012334">
    <property type="entry name" value="Pectin_lyas_fold"/>
</dbReference>
<dbReference type="InterPro" id="IPR004898">
    <property type="entry name" value="Pectate_lyase_PlyH/PlyE-like"/>
</dbReference>
<sequence length="228" mass="25338">MCARNCGVHDEDLYYQNFYYQNVHHEDFDNVCPFTHRSAACWYNDEAACICGELEHPSSSQSPQELRSIRDILLCPLQASSQAPSMAKWSNTIVPEAVRSYSPAYFPDTDLFHGVPLSKGGDCQGQKETGEEHAAFILQPGASISNVIIGKAQAEGIHCRGPCTVTNVWWEDVCEDAITVRYSITIIFQAYNHVVYRSSKQAPVTSPPLMVVGLSVRMIRSCNTTVLV</sequence>
<evidence type="ECO:0000256" key="4">
    <source>
        <dbReference type="ARBA" id="ARBA00006463"/>
    </source>
</evidence>
<dbReference type="SUPFAM" id="SSF51126">
    <property type="entry name" value="Pectin lyase-like"/>
    <property type="match status" value="1"/>
</dbReference>
<comment type="caution">
    <text evidence="11">The sequence shown here is derived from an EMBL/GenBank/DDBJ whole genome shotgun (WGS) entry which is preliminary data.</text>
</comment>
<evidence type="ECO:0000256" key="7">
    <source>
        <dbReference type="ARBA" id="ARBA00022837"/>
    </source>
</evidence>